<gene>
    <name evidence="2" type="ORF">UFOPK2373_00469</name>
</gene>
<name>A0A6J6NIR1_9ZZZZ</name>
<reference evidence="2" key="1">
    <citation type="submission" date="2020-05" db="EMBL/GenBank/DDBJ databases">
        <authorList>
            <person name="Chiriac C."/>
            <person name="Salcher M."/>
            <person name="Ghai R."/>
            <person name="Kavagutti S V."/>
        </authorList>
    </citation>
    <scope>NUCLEOTIDE SEQUENCE</scope>
</reference>
<accession>A0A6J6NIR1</accession>
<keyword evidence="1" id="KW-1133">Transmembrane helix</keyword>
<keyword evidence="1" id="KW-0472">Membrane</keyword>
<feature type="transmembrane region" description="Helical" evidence="1">
    <location>
        <begin position="29"/>
        <end position="51"/>
    </location>
</feature>
<sequence>MATFGAVITVGTVTSTALAGIAIEAFGVRNTFVGAGVIGAIILAVLGPAVLKHGKDYGKEELTSK</sequence>
<dbReference type="InterPro" id="IPR036259">
    <property type="entry name" value="MFS_trans_sf"/>
</dbReference>
<protein>
    <submittedName>
        <fullName evidence="2">Unannotated protein</fullName>
    </submittedName>
</protein>
<dbReference type="EMBL" id="CAEZXL010000061">
    <property type="protein sequence ID" value="CAB4684778.1"/>
    <property type="molecule type" value="Genomic_DNA"/>
</dbReference>
<proteinExistence type="predicted"/>
<dbReference type="SUPFAM" id="SSF103473">
    <property type="entry name" value="MFS general substrate transporter"/>
    <property type="match status" value="1"/>
</dbReference>
<keyword evidence="1" id="KW-0812">Transmembrane</keyword>
<dbReference type="AlphaFoldDB" id="A0A6J6NIR1"/>
<evidence type="ECO:0000313" key="2">
    <source>
        <dbReference type="EMBL" id="CAB4684778.1"/>
    </source>
</evidence>
<organism evidence="2">
    <name type="scientific">freshwater metagenome</name>
    <dbReference type="NCBI Taxonomy" id="449393"/>
    <lineage>
        <taxon>unclassified sequences</taxon>
        <taxon>metagenomes</taxon>
        <taxon>ecological metagenomes</taxon>
    </lineage>
</organism>
<evidence type="ECO:0000256" key="1">
    <source>
        <dbReference type="SAM" id="Phobius"/>
    </source>
</evidence>